<protein>
    <submittedName>
        <fullName evidence="2">Uncharacterized protein</fullName>
    </submittedName>
</protein>
<name>A0ABR9CJS0_9HYPH</name>
<accession>A0ABR9CJS0</accession>
<dbReference type="Proteomes" id="UP000632063">
    <property type="component" value="Unassembled WGS sequence"/>
</dbReference>
<comment type="caution">
    <text evidence="2">The sequence shown here is derived from an EMBL/GenBank/DDBJ whole genome shotgun (WGS) entry which is preliminary data.</text>
</comment>
<proteinExistence type="predicted"/>
<dbReference type="EMBL" id="JACYXI010000001">
    <property type="protein sequence ID" value="MBD8890562.1"/>
    <property type="molecule type" value="Genomic_DNA"/>
</dbReference>
<organism evidence="2 3">
    <name type="scientific">Roseibium litorale</name>
    <dbReference type="NCBI Taxonomy" id="2803841"/>
    <lineage>
        <taxon>Bacteria</taxon>
        <taxon>Pseudomonadati</taxon>
        <taxon>Pseudomonadota</taxon>
        <taxon>Alphaproteobacteria</taxon>
        <taxon>Hyphomicrobiales</taxon>
        <taxon>Stappiaceae</taxon>
        <taxon>Roseibium</taxon>
    </lineage>
</organism>
<keyword evidence="1" id="KW-0472">Membrane</keyword>
<evidence type="ECO:0000256" key="1">
    <source>
        <dbReference type="SAM" id="Phobius"/>
    </source>
</evidence>
<reference evidence="3" key="1">
    <citation type="submission" date="2020-09" db="EMBL/GenBank/DDBJ databases">
        <title>The genome sequence of strain Labrenzia suaedae 4C16A.</title>
        <authorList>
            <person name="Liu Y."/>
        </authorList>
    </citation>
    <scope>NUCLEOTIDE SEQUENCE [LARGE SCALE GENOMIC DNA]</scope>
    <source>
        <strain evidence="3">4C16A</strain>
    </source>
</reference>
<feature type="transmembrane region" description="Helical" evidence="1">
    <location>
        <begin position="20"/>
        <end position="39"/>
    </location>
</feature>
<keyword evidence="1" id="KW-0812">Transmembrane</keyword>
<gene>
    <name evidence="2" type="ORF">IG616_03315</name>
</gene>
<evidence type="ECO:0000313" key="2">
    <source>
        <dbReference type="EMBL" id="MBD8890562.1"/>
    </source>
</evidence>
<dbReference type="RefSeq" id="WP_192146343.1">
    <property type="nucleotide sequence ID" value="NZ_JACYXI010000001.1"/>
</dbReference>
<reference evidence="2 3" key="2">
    <citation type="journal article" date="2021" name="Int. J. Syst. Evol. Microbiol.">
        <title>Roseibium litorale sp. nov., isolated from a tidal flat sediment and proposal for the reclassification of Labrenzia polysiphoniae as Roseibium polysiphoniae comb. nov.</title>
        <authorList>
            <person name="Liu Y."/>
            <person name="Pei T."/>
            <person name="Du J."/>
            <person name="Chao M."/>
            <person name="Deng M.R."/>
            <person name="Zhu H."/>
        </authorList>
    </citation>
    <scope>NUCLEOTIDE SEQUENCE [LARGE SCALE GENOMIC DNA]</scope>
    <source>
        <strain evidence="2 3">4C16A</strain>
    </source>
</reference>
<keyword evidence="3" id="KW-1185">Reference proteome</keyword>
<evidence type="ECO:0000313" key="3">
    <source>
        <dbReference type="Proteomes" id="UP000632063"/>
    </source>
</evidence>
<sequence>MAYQDRNTYVTPPRGGSSAGWFIAGILVAAMIGGGVLYYNGYFHQEKEVSIELKVPDVKLP</sequence>
<keyword evidence="1" id="KW-1133">Transmembrane helix</keyword>